<organism evidence="2 3">
    <name type="scientific">Tunturiibacter gelidiferens</name>
    <dbReference type="NCBI Taxonomy" id="3069689"/>
    <lineage>
        <taxon>Bacteria</taxon>
        <taxon>Pseudomonadati</taxon>
        <taxon>Acidobacteriota</taxon>
        <taxon>Terriglobia</taxon>
        <taxon>Terriglobales</taxon>
        <taxon>Acidobacteriaceae</taxon>
        <taxon>Tunturiibacter</taxon>
    </lineage>
</organism>
<dbReference type="Gene3D" id="3.20.20.100">
    <property type="entry name" value="NADP-dependent oxidoreductase domain"/>
    <property type="match status" value="1"/>
</dbReference>
<protein>
    <submittedName>
        <fullName evidence="2">Aryl-alcohol dehydrogenase-like predicted oxidoreductase</fullName>
    </submittedName>
</protein>
<dbReference type="InterPro" id="IPR053135">
    <property type="entry name" value="AKR2_Oxidoreductase"/>
</dbReference>
<dbReference type="RefSeq" id="WP_183980091.1">
    <property type="nucleotide sequence ID" value="NZ_JACHEB010000010.1"/>
</dbReference>
<dbReference type="InterPro" id="IPR036812">
    <property type="entry name" value="NAD(P)_OxRdtase_dom_sf"/>
</dbReference>
<evidence type="ECO:0000259" key="1">
    <source>
        <dbReference type="Pfam" id="PF00248"/>
    </source>
</evidence>
<proteinExistence type="predicted"/>
<dbReference type="PANTHER" id="PTHR43312">
    <property type="entry name" value="D-THREO-ALDOSE 1-DEHYDROGENASE"/>
    <property type="match status" value="1"/>
</dbReference>
<dbReference type="AlphaFoldDB" id="A0A9X0QHP3"/>
<dbReference type="InterPro" id="IPR023210">
    <property type="entry name" value="NADP_OxRdtase_dom"/>
</dbReference>
<dbReference type="PANTHER" id="PTHR43312:SF1">
    <property type="entry name" value="NADP-DEPENDENT OXIDOREDUCTASE DOMAIN-CONTAINING PROTEIN"/>
    <property type="match status" value="1"/>
</dbReference>
<dbReference type="EMBL" id="JACHEB010000010">
    <property type="protein sequence ID" value="MBB5330566.1"/>
    <property type="molecule type" value="Genomic_DNA"/>
</dbReference>
<name>A0A9X0QHP3_9BACT</name>
<dbReference type="Pfam" id="PF00248">
    <property type="entry name" value="Aldo_ket_red"/>
    <property type="match status" value="1"/>
</dbReference>
<dbReference type="Proteomes" id="UP000535182">
    <property type="component" value="Unassembled WGS sequence"/>
</dbReference>
<evidence type="ECO:0000313" key="2">
    <source>
        <dbReference type="EMBL" id="MBB5330566.1"/>
    </source>
</evidence>
<dbReference type="SUPFAM" id="SSF51430">
    <property type="entry name" value="NAD(P)-linked oxidoreductase"/>
    <property type="match status" value="1"/>
</dbReference>
<feature type="domain" description="NADP-dependent oxidoreductase" evidence="1">
    <location>
        <begin position="15"/>
        <end position="212"/>
    </location>
</feature>
<reference evidence="2 3" key="1">
    <citation type="submission" date="2020-08" db="EMBL/GenBank/DDBJ databases">
        <title>Genomic Encyclopedia of Type Strains, Phase IV (KMG-V): Genome sequencing to study the core and pangenomes of soil and plant-associated prokaryotes.</title>
        <authorList>
            <person name="Whitman W."/>
        </authorList>
    </citation>
    <scope>NUCLEOTIDE SEQUENCE [LARGE SCALE GENOMIC DNA]</scope>
    <source>
        <strain evidence="2 3">X5P2</strain>
    </source>
</reference>
<sequence length="333" mass="36393">MQLIELADTGRTTTRLGFGCSSLMGAMGRRASLAILEAAYDAGIRHFDVAPMYGYGEAESCLGEFLQRHAQITVTTKYGIPPGKKPSLISAARRVAGPIIKTLPSLKHRLAQAANAATRPSERATFTPQEAKASLEHSLAALRTDHIDVWLLHEASAADLHDDALLTLLEREKQRGTIGTFGIGSGADKIPSLLAERPSYCRTLQYEWSVLDANVEAARAAPAPPFRIHHRTLTENFRSLHRALTENRELCKRWSASTNIDLSNANDLARLMLKAALLMDPASIILFSSKNSHHISANAKLADDRTLEAPAAALYRLVQAERDQLFPSQPEAT</sequence>
<gene>
    <name evidence="2" type="ORF">HDF14_004201</name>
</gene>
<comment type="caution">
    <text evidence="2">The sequence shown here is derived from an EMBL/GenBank/DDBJ whole genome shotgun (WGS) entry which is preliminary data.</text>
</comment>
<keyword evidence="3" id="KW-1185">Reference proteome</keyword>
<accession>A0A9X0QHP3</accession>
<evidence type="ECO:0000313" key="3">
    <source>
        <dbReference type="Proteomes" id="UP000535182"/>
    </source>
</evidence>